<dbReference type="InterPro" id="IPR052944">
    <property type="entry name" value="Sporulation_related"/>
</dbReference>
<organism evidence="2">
    <name type="scientific">hydrothermal vent metagenome</name>
    <dbReference type="NCBI Taxonomy" id="652676"/>
    <lineage>
        <taxon>unclassified sequences</taxon>
        <taxon>metagenomes</taxon>
        <taxon>ecological metagenomes</taxon>
    </lineage>
</organism>
<protein>
    <recommendedName>
        <fullName evidence="1">Uncharacterized protein TP-0789 domain-containing protein</fullName>
    </recommendedName>
</protein>
<dbReference type="SUPFAM" id="SSF89392">
    <property type="entry name" value="Prokaryotic lipoproteins and lipoprotein localization factors"/>
    <property type="match status" value="1"/>
</dbReference>
<name>A0A3B0QXT8_9ZZZZ</name>
<gene>
    <name evidence="2" type="ORF">MNBD_DELTA01-850</name>
</gene>
<evidence type="ECO:0000259" key="1">
    <source>
        <dbReference type="Pfam" id="PF17131"/>
    </source>
</evidence>
<evidence type="ECO:0000313" key="2">
    <source>
        <dbReference type="EMBL" id="VAV84919.1"/>
    </source>
</evidence>
<sequence>MKNKITIILFISVLLLLLPFSQVRTLAAPKDLALQIVKKADEVRSPRLDYIVDVVVTSIKPGRSNRTARYEVLVKGQEKTVIKTMAPAIDRGTTLLMIGRDLWAFMPDLSKPIRISLQQRLIGDVANGDIARANFSGDYTPRLLRTEEIKGNVYYVLELIANDDRVTYGKVVYWVNKKNYHPLKAEFYAVSGRLLKRCSYEDYRRLAGRLRPTSLVLRNPLTKGRFSVIKYGRMKTKKLPSKYFTKNYMKRLKY</sequence>
<dbReference type="Gene3D" id="2.50.20.10">
    <property type="entry name" value="Lipoprotein localisation LolA/LolB/LppX"/>
    <property type="match status" value="1"/>
</dbReference>
<reference evidence="2" key="1">
    <citation type="submission" date="2018-06" db="EMBL/GenBank/DDBJ databases">
        <authorList>
            <person name="Zhirakovskaya E."/>
        </authorList>
    </citation>
    <scope>NUCLEOTIDE SEQUENCE</scope>
</reference>
<dbReference type="PANTHER" id="PTHR37507">
    <property type="entry name" value="SPORULATION PROTEIN YDCC"/>
    <property type="match status" value="1"/>
</dbReference>
<dbReference type="Pfam" id="PF17131">
    <property type="entry name" value="LolA_like"/>
    <property type="match status" value="1"/>
</dbReference>
<dbReference type="CDD" id="cd16329">
    <property type="entry name" value="LolA_like"/>
    <property type="match status" value="1"/>
</dbReference>
<dbReference type="EMBL" id="UOEA01000077">
    <property type="protein sequence ID" value="VAV84919.1"/>
    <property type="molecule type" value="Genomic_DNA"/>
</dbReference>
<dbReference type="InterPro" id="IPR029046">
    <property type="entry name" value="LolA/LolB/LppX"/>
</dbReference>
<dbReference type="InterPro" id="IPR011220">
    <property type="entry name" value="UCP028205"/>
</dbReference>
<dbReference type="AlphaFoldDB" id="A0A3B0QXT8"/>
<dbReference type="PIRSF" id="PIRSF028205">
    <property type="entry name" value="UCP028205"/>
    <property type="match status" value="1"/>
</dbReference>
<proteinExistence type="predicted"/>
<dbReference type="PANTHER" id="PTHR37507:SF2">
    <property type="entry name" value="SPORULATION PROTEIN YDCC"/>
    <property type="match status" value="1"/>
</dbReference>
<feature type="domain" description="Uncharacterized protein TP-0789" evidence="1">
    <location>
        <begin position="76"/>
        <end position="251"/>
    </location>
</feature>
<accession>A0A3B0QXT8</accession>
<dbReference type="InterPro" id="IPR033399">
    <property type="entry name" value="TP_0789-like"/>
</dbReference>